<sequence length="160" mass="17673">MNAARSESDASPLAFLPRDVATGMLISTVHRRCQKLLNDALRPLGIEERHFATMAVLDGRGPLTQRQLTDLLDLDKSSLGRIVDELERQDLAERRPVPGDRRAHAVHLSTRGRQRVSEAQQIAGQVGQQLFGHLPPEIRQALDNALRQLLPPPGADGTTR</sequence>
<dbReference type="InterPro" id="IPR000835">
    <property type="entry name" value="HTH_MarR-typ"/>
</dbReference>
<dbReference type="Proteomes" id="UP001596203">
    <property type="component" value="Unassembled WGS sequence"/>
</dbReference>
<proteinExistence type="predicted"/>
<dbReference type="SUPFAM" id="SSF46785">
    <property type="entry name" value="Winged helix' DNA-binding domain"/>
    <property type="match status" value="1"/>
</dbReference>
<organism evidence="2 3">
    <name type="scientific">Plantactinospora solaniradicis</name>
    <dbReference type="NCBI Taxonomy" id="1723736"/>
    <lineage>
        <taxon>Bacteria</taxon>
        <taxon>Bacillati</taxon>
        <taxon>Actinomycetota</taxon>
        <taxon>Actinomycetes</taxon>
        <taxon>Micromonosporales</taxon>
        <taxon>Micromonosporaceae</taxon>
        <taxon>Plantactinospora</taxon>
    </lineage>
</organism>
<evidence type="ECO:0000313" key="2">
    <source>
        <dbReference type="EMBL" id="MFC6016076.1"/>
    </source>
</evidence>
<dbReference type="SMART" id="SM00347">
    <property type="entry name" value="HTH_MARR"/>
    <property type="match status" value="1"/>
</dbReference>
<feature type="domain" description="HTH marR-type" evidence="1">
    <location>
        <begin position="19"/>
        <end position="151"/>
    </location>
</feature>
<dbReference type="RefSeq" id="WP_377419117.1">
    <property type="nucleotide sequence ID" value="NZ_JBHSPR010000007.1"/>
</dbReference>
<accession>A0ABW1K300</accession>
<comment type="caution">
    <text evidence="2">The sequence shown here is derived from an EMBL/GenBank/DDBJ whole genome shotgun (WGS) entry which is preliminary data.</text>
</comment>
<evidence type="ECO:0000313" key="3">
    <source>
        <dbReference type="Proteomes" id="UP001596203"/>
    </source>
</evidence>
<name>A0ABW1K300_9ACTN</name>
<dbReference type="InterPro" id="IPR039422">
    <property type="entry name" value="MarR/SlyA-like"/>
</dbReference>
<dbReference type="EMBL" id="JBHSPR010000007">
    <property type="protein sequence ID" value="MFC6016076.1"/>
    <property type="molecule type" value="Genomic_DNA"/>
</dbReference>
<gene>
    <name evidence="2" type="ORF">ACFP2T_07705</name>
</gene>
<dbReference type="PRINTS" id="PR00598">
    <property type="entry name" value="HTHMARR"/>
</dbReference>
<reference evidence="3" key="1">
    <citation type="journal article" date="2019" name="Int. J. Syst. Evol. Microbiol.">
        <title>The Global Catalogue of Microorganisms (GCM) 10K type strain sequencing project: providing services to taxonomists for standard genome sequencing and annotation.</title>
        <authorList>
            <consortium name="The Broad Institute Genomics Platform"/>
            <consortium name="The Broad Institute Genome Sequencing Center for Infectious Disease"/>
            <person name="Wu L."/>
            <person name="Ma J."/>
        </authorList>
    </citation>
    <scope>NUCLEOTIDE SEQUENCE [LARGE SCALE GENOMIC DNA]</scope>
    <source>
        <strain evidence="3">ZS-35-S2</strain>
    </source>
</reference>
<protein>
    <submittedName>
        <fullName evidence="2">MarR family winged helix-turn-helix transcriptional regulator</fullName>
    </submittedName>
</protein>
<keyword evidence="3" id="KW-1185">Reference proteome</keyword>
<dbReference type="PROSITE" id="PS50995">
    <property type="entry name" value="HTH_MARR_2"/>
    <property type="match status" value="1"/>
</dbReference>
<dbReference type="InterPro" id="IPR036388">
    <property type="entry name" value="WH-like_DNA-bd_sf"/>
</dbReference>
<evidence type="ECO:0000259" key="1">
    <source>
        <dbReference type="PROSITE" id="PS50995"/>
    </source>
</evidence>
<dbReference type="InterPro" id="IPR036390">
    <property type="entry name" value="WH_DNA-bd_sf"/>
</dbReference>
<dbReference type="Gene3D" id="1.10.10.10">
    <property type="entry name" value="Winged helix-like DNA-binding domain superfamily/Winged helix DNA-binding domain"/>
    <property type="match status" value="1"/>
</dbReference>
<dbReference type="PANTHER" id="PTHR33164">
    <property type="entry name" value="TRANSCRIPTIONAL REGULATOR, MARR FAMILY"/>
    <property type="match status" value="1"/>
</dbReference>
<dbReference type="Pfam" id="PF12802">
    <property type="entry name" value="MarR_2"/>
    <property type="match status" value="1"/>
</dbReference>
<dbReference type="PANTHER" id="PTHR33164:SF99">
    <property type="entry name" value="MARR FAMILY REGULATORY PROTEIN"/>
    <property type="match status" value="1"/>
</dbReference>